<dbReference type="GO" id="GO:0005886">
    <property type="term" value="C:plasma membrane"/>
    <property type="evidence" value="ECO:0007669"/>
    <property type="project" value="TreeGrafter"/>
</dbReference>
<keyword evidence="5" id="KW-0418">Kinase</keyword>
<sequence length="1076" mass="115182">MPVGKLLGRPPKRPPRWRRITQWRDWSLPVKLGAVTLVPILIALILGVATIGTQIDRSGSYQRMDRLASLMGEVRTTVDALQRERTRTAELLLQGTVQNSPELAADRTAVDAAVGPFRQTAERASELDAGVGSPAREAGEQLDRLAVVRQQLDAGQLDAEQVITEYSTVVDSVLKVDTAAVSGLRDDAIGGTPNAQHDLQVAKEEVSSAQALVGSGIAKGTLTPAQLNTLRTTEVRLDDRLADFRAAATQSQRQDFDAGVVGPNLDARRTMVESVLGDTGATPEAALRQLSAQQWTDASAAVATRIGEVSARMGERLKAVSSELFDEASTVAGVLAVLLFGALVVAAAVVFLITRQLLRSLRVLRASALDVANRQLPAAVQNIQEGRPQSTDAQPVPVASSDEVGEVARAFDAVHSQALRLAVEQAAMRTGYSSVFVNLSRRSQSLVQRQLQLIERLERDEEDADQLATLFQLDHLATRMRRNNENLMVLSGADPARRSGRPVTTADVLRAAVSEIEQYQRVTVQPPPQAKIVGHAAGDLMRLIAELLDNATAFSAPETMVTVVTSLAENKVLSVDILDKGIGMNSAEVAEANVRLTEAASVDLATSRRMGLFVVGRLASRHGIGVTLHGGKDIVGVRATVTVPAELVMDVHAPAGRPQPQPAKPGELPKRPRVNGATGVSHPGVLTTPVPPQRESTDSAPKPPKPPQAPPPTAVEVSGTALFSPLTDEISTPPEETPESPESSEELPSGKELFASANGSVLGEWWNTETRTPPDPDSAYPETTPIFDATISAWFRAGDPEAAKPAPPEKPEKSEKPEKPEKSEKPEAETADVEKEKAEPAEEPETAEAQDETPEPTAAEWSFPADVNWRTVREVSAKSLAEPANLTPAGLPRRRKGERLLPGTAEPVEAATGKVDLPVRDPAVVRGRLSSFQQGVTRARQEAKRATETPEPPAEAPEKPSEPSVPPQPETALEQTAEWSFADDENWQTAQAVAAKSQAVPSSFTASGLPRRRRGERLMPGSAAGSVPAGTPAVSRTERDAEDVRGRLSSFQQGVRRGRHRTGKATEDVRQTVEGE</sequence>
<accession>A0A4Q7J8N3</accession>
<feature type="compositionally biased region" description="Pro residues" evidence="6">
    <location>
        <begin position="701"/>
        <end position="713"/>
    </location>
</feature>
<reference evidence="9 10" key="1">
    <citation type="submission" date="2019-02" db="EMBL/GenBank/DDBJ databases">
        <title>Draft genome sequence of Amycolatopsis sp. 8-3EHSu isolated from roots of Suaeda maritima.</title>
        <authorList>
            <person name="Duangmal K."/>
            <person name="Chantavorakit T."/>
        </authorList>
    </citation>
    <scope>NUCLEOTIDE SEQUENCE [LARGE SCALE GENOMIC DNA]</scope>
    <source>
        <strain evidence="9 10">8-3EHSu</strain>
    </source>
</reference>
<name>A0A4Q7J8N3_9PSEU</name>
<feature type="compositionally biased region" description="Basic and acidic residues" evidence="6">
    <location>
        <begin position="798"/>
        <end position="840"/>
    </location>
</feature>
<feature type="compositionally biased region" description="Acidic residues" evidence="6">
    <location>
        <begin position="736"/>
        <end position="745"/>
    </location>
</feature>
<feature type="transmembrane region" description="Helical" evidence="7">
    <location>
        <begin position="331"/>
        <end position="353"/>
    </location>
</feature>
<feature type="transmembrane region" description="Helical" evidence="7">
    <location>
        <begin position="32"/>
        <end position="53"/>
    </location>
</feature>
<dbReference type="AlphaFoldDB" id="A0A4Q7J8N3"/>
<dbReference type="Proteomes" id="UP000292003">
    <property type="component" value="Unassembled WGS sequence"/>
</dbReference>
<keyword evidence="7" id="KW-0812">Transmembrane</keyword>
<feature type="compositionally biased region" description="Acidic residues" evidence="6">
    <location>
        <begin position="841"/>
        <end position="854"/>
    </location>
</feature>
<feature type="compositionally biased region" description="Basic and acidic residues" evidence="6">
    <location>
        <begin position="1064"/>
        <end position="1076"/>
    </location>
</feature>
<dbReference type="SMART" id="SM00387">
    <property type="entry name" value="HATPase_c"/>
    <property type="match status" value="1"/>
</dbReference>
<evidence type="ECO:0000256" key="7">
    <source>
        <dbReference type="SAM" id="Phobius"/>
    </source>
</evidence>
<keyword evidence="10" id="KW-1185">Reference proteome</keyword>
<feature type="domain" description="Histidine kinase/HSP90-like ATPase" evidence="8">
    <location>
        <begin position="535"/>
        <end position="647"/>
    </location>
</feature>
<feature type="compositionally biased region" description="Basic and acidic residues" evidence="6">
    <location>
        <begin position="1036"/>
        <end position="1046"/>
    </location>
</feature>
<dbReference type="PANTHER" id="PTHR45436">
    <property type="entry name" value="SENSOR HISTIDINE KINASE YKOH"/>
    <property type="match status" value="1"/>
</dbReference>
<dbReference type="InterPro" id="IPR036890">
    <property type="entry name" value="HATPase_C_sf"/>
</dbReference>
<keyword evidence="7" id="KW-0472">Membrane</keyword>
<comment type="catalytic activity">
    <reaction evidence="1">
        <text>ATP + protein L-histidine = ADP + protein N-phospho-L-histidine.</text>
        <dbReference type="EC" id="2.7.13.3"/>
    </reaction>
</comment>
<protein>
    <recommendedName>
        <fullName evidence="2">histidine kinase</fullName>
        <ecNumber evidence="2">2.7.13.3</ecNumber>
    </recommendedName>
</protein>
<comment type="caution">
    <text evidence="9">The sequence shown here is derived from an EMBL/GenBank/DDBJ whole genome shotgun (WGS) entry which is preliminary data.</text>
</comment>
<evidence type="ECO:0000256" key="3">
    <source>
        <dbReference type="ARBA" id="ARBA00022553"/>
    </source>
</evidence>
<dbReference type="Pfam" id="PF08376">
    <property type="entry name" value="NIT"/>
    <property type="match status" value="1"/>
</dbReference>
<evidence type="ECO:0000256" key="4">
    <source>
        <dbReference type="ARBA" id="ARBA00022679"/>
    </source>
</evidence>
<dbReference type="Gene3D" id="6.10.340.10">
    <property type="match status" value="1"/>
</dbReference>
<keyword evidence="7" id="KW-1133">Transmembrane helix</keyword>
<dbReference type="Pfam" id="PF02518">
    <property type="entry name" value="HATPase_c"/>
    <property type="match status" value="1"/>
</dbReference>
<dbReference type="CDD" id="cd06225">
    <property type="entry name" value="HAMP"/>
    <property type="match status" value="1"/>
</dbReference>
<dbReference type="InterPro" id="IPR003594">
    <property type="entry name" value="HATPase_dom"/>
</dbReference>
<dbReference type="OrthoDB" id="3502710at2"/>
<evidence type="ECO:0000259" key="8">
    <source>
        <dbReference type="SMART" id="SM00387"/>
    </source>
</evidence>
<evidence type="ECO:0000256" key="1">
    <source>
        <dbReference type="ARBA" id="ARBA00000085"/>
    </source>
</evidence>
<feature type="region of interest" description="Disordered" evidence="6">
    <location>
        <begin position="926"/>
        <end position="1076"/>
    </location>
</feature>
<dbReference type="RefSeq" id="WP_130476280.1">
    <property type="nucleotide sequence ID" value="NZ_SFCC01000007.1"/>
</dbReference>
<dbReference type="EC" id="2.7.13.3" evidence="2"/>
<dbReference type="GO" id="GO:0000160">
    <property type="term" value="P:phosphorelay signal transduction system"/>
    <property type="evidence" value="ECO:0007669"/>
    <property type="project" value="TreeGrafter"/>
</dbReference>
<evidence type="ECO:0000256" key="2">
    <source>
        <dbReference type="ARBA" id="ARBA00012438"/>
    </source>
</evidence>
<keyword evidence="4" id="KW-0808">Transferase</keyword>
<dbReference type="PANTHER" id="PTHR45436:SF5">
    <property type="entry name" value="SENSOR HISTIDINE KINASE TRCS"/>
    <property type="match status" value="1"/>
</dbReference>
<feature type="compositionally biased region" description="Basic and acidic residues" evidence="6">
    <location>
        <begin position="939"/>
        <end position="948"/>
    </location>
</feature>
<feature type="region of interest" description="Disordered" evidence="6">
    <location>
        <begin position="652"/>
        <end position="914"/>
    </location>
</feature>
<dbReference type="Gene3D" id="3.30.565.10">
    <property type="entry name" value="Histidine kinase-like ATPase, C-terminal domain"/>
    <property type="match status" value="1"/>
</dbReference>
<dbReference type="GO" id="GO:0004673">
    <property type="term" value="F:protein histidine kinase activity"/>
    <property type="evidence" value="ECO:0007669"/>
    <property type="project" value="UniProtKB-EC"/>
</dbReference>
<keyword evidence="3" id="KW-0597">Phosphoprotein</keyword>
<evidence type="ECO:0000313" key="10">
    <source>
        <dbReference type="Proteomes" id="UP000292003"/>
    </source>
</evidence>
<evidence type="ECO:0000313" key="9">
    <source>
        <dbReference type="EMBL" id="RZQ63276.1"/>
    </source>
</evidence>
<gene>
    <name evidence="9" type="ORF">EWH70_15905</name>
</gene>
<dbReference type="InterPro" id="IPR013587">
    <property type="entry name" value="Nitrate/nitrite_sensing"/>
</dbReference>
<organism evidence="9 10">
    <name type="scientific">Amycolatopsis suaedae</name>
    <dbReference type="NCBI Taxonomy" id="2510978"/>
    <lineage>
        <taxon>Bacteria</taxon>
        <taxon>Bacillati</taxon>
        <taxon>Actinomycetota</taxon>
        <taxon>Actinomycetes</taxon>
        <taxon>Pseudonocardiales</taxon>
        <taxon>Pseudonocardiaceae</taxon>
        <taxon>Amycolatopsis</taxon>
    </lineage>
</organism>
<evidence type="ECO:0000256" key="5">
    <source>
        <dbReference type="ARBA" id="ARBA00022777"/>
    </source>
</evidence>
<proteinExistence type="predicted"/>
<dbReference type="SUPFAM" id="SSF55874">
    <property type="entry name" value="ATPase domain of HSP90 chaperone/DNA topoisomerase II/histidine kinase"/>
    <property type="match status" value="1"/>
</dbReference>
<evidence type="ECO:0000256" key="6">
    <source>
        <dbReference type="SAM" id="MobiDB-lite"/>
    </source>
</evidence>
<dbReference type="InterPro" id="IPR050428">
    <property type="entry name" value="TCS_sensor_his_kinase"/>
</dbReference>
<dbReference type="EMBL" id="SFCC01000007">
    <property type="protein sequence ID" value="RZQ63276.1"/>
    <property type="molecule type" value="Genomic_DNA"/>
</dbReference>